<dbReference type="EMBL" id="BMFJ01000002">
    <property type="protein sequence ID" value="GGE40346.1"/>
    <property type="molecule type" value="Genomic_DNA"/>
</dbReference>
<name>A0A917ACK2_9RHOB</name>
<reference evidence="3" key="1">
    <citation type="journal article" date="2019" name="Int. J. Syst. Evol. Microbiol.">
        <title>The Global Catalogue of Microorganisms (GCM) 10K type strain sequencing project: providing services to taxonomists for standard genome sequencing and annotation.</title>
        <authorList>
            <consortium name="The Broad Institute Genomics Platform"/>
            <consortium name="The Broad Institute Genome Sequencing Center for Infectious Disease"/>
            <person name="Wu L."/>
            <person name="Ma J."/>
        </authorList>
    </citation>
    <scope>NUCLEOTIDE SEQUENCE [LARGE SCALE GENOMIC DNA]</scope>
    <source>
        <strain evidence="3">CGMCC 1.12664</strain>
    </source>
</reference>
<gene>
    <name evidence="2" type="ORF">GCM10011360_29990</name>
</gene>
<comment type="caution">
    <text evidence="2">The sequence shown here is derived from an EMBL/GenBank/DDBJ whole genome shotgun (WGS) entry which is preliminary data.</text>
</comment>
<dbReference type="AlphaFoldDB" id="A0A917ACK2"/>
<evidence type="ECO:0000313" key="2">
    <source>
        <dbReference type="EMBL" id="GGE40346.1"/>
    </source>
</evidence>
<accession>A0A917ACK2</accession>
<evidence type="ECO:0008006" key="4">
    <source>
        <dbReference type="Google" id="ProtNLM"/>
    </source>
</evidence>
<evidence type="ECO:0000313" key="3">
    <source>
        <dbReference type="Proteomes" id="UP000612855"/>
    </source>
</evidence>
<keyword evidence="3" id="KW-1185">Reference proteome</keyword>
<dbReference type="Proteomes" id="UP000612855">
    <property type="component" value="Unassembled WGS sequence"/>
</dbReference>
<evidence type="ECO:0000256" key="1">
    <source>
        <dbReference type="SAM" id="Phobius"/>
    </source>
</evidence>
<keyword evidence="1" id="KW-1133">Transmembrane helix</keyword>
<sequence length="74" mass="8314">MEQFLSNVPAWLIYAVCAGLFVIAVIATLVGTRLSRIREDKDGRTVTTLEVHGVRHLLRRRSRRPAPPPHTPAE</sequence>
<keyword evidence="1" id="KW-0472">Membrane</keyword>
<dbReference type="RefSeq" id="WP_188478648.1">
    <property type="nucleotide sequence ID" value="NZ_BMFJ01000002.1"/>
</dbReference>
<keyword evidence="1" id="KW-0812">Transmembrane</keyword>
<protein>
    <recommendedName>
        <fullName evidence="4">Heme exporter protein D</fullName>
    </recommendedName>
</protein>
<feature type="transmembrane region" description="Helical" evidence="1">
    <location>
        <begin position="12"/>
        <end position="31"/>
    </location>
</feature>
<organism evidence="2 3">
    <name type="scientific">Primorskyibacter flagellatus</name>
    <dbReference type="NCBI Taxonomy" id="1387277"/>
    <lineage>
        <taxon>Bacteria</taxon>
        <taxon>Pseudomonadati</taxon>
        <taxon>Pseudomonadota</taxon>
        <taxon>Alphaproteobacteria</taxon>
        <taxon>Rhodobacterales</taxon>
        <taxon>Roseobacteraceae</taxon>
        <taxon>Primorskyibacter</taxon>
    </lineage>
</organism>
<proteinExistence type="predicted"/>